<reference evidence="4 5" key="1">
    <citation type="journal article" date="2019" name="Sci. Rep.">
        <title>A multi-omics analysis of the grapevine pathogen Lasiodiplodia theobromae reveals that temperature affects the expression of virulence- and pathogenicity-related genes.</title>
        <authorList>
            <person name="Felix C."/>
            <person name="Meneses R."/>
            <person name="Goncalves M.F.M."/>
            <person name="Tilleman L."/>
            <person name="Duarte A.S."/>
            <person name="Jorrin-Novo J.V."/>
            <person name="Van de Peer Y."/>
            <person name="Deforce D."/>
            <person name="Van Nieuwerburgh F."/>
            <person name="Esteves A.C."/>
            <person name="Alves A."/>
        </authorList>
    </citation>
    <scope>NUCLEOTIDE SEQUENCE [LARGE SCALE GENOMIC DNA]</scope>
    <source>
        <strain evidence="4 5">LA-SOL3</strain>
    </source>
</reference>
<keyword evidence="3 4" id="KW-0808">Transferase</keyword>
<dbReference type="SUPFAM" id="SSF53448">
    <property type="entry name" value="Nucleotide-diphospho-sugar transferases"/>
    <property type="match status" value="1"/>
</dbReference>
<evidence type="ECO:0000256" key="3">
    <source>
        <dbReference type="ARBA" id="ARBA00022679"/>
    </source>
</evidence>
<comment type="similarity">
    <text evidence="1">Belongs to the glycosyltransferase 34 family.</text>
</comment>
<gene>
    <name evidence="4" type="primary">gmh1</name>
    <name evidence="4" type="ORF">DBV05_g348</name>
</gene>
<dbReference type="Proteomes" id="UP000325902">
    <property type="component" value="Unassembled WGS sequence"/>
</dbReference>
<accession>A0A5N5DT02</accession>
<name>A0A5N5DT02_9PEZI</name>
<dbReference type="PANTHER" id="PTHR31306">
    <property type="entry name" value="ALPHA-1,6-MANNOSYLTRANSFERASE MNN11-RELATED"/>
    <property type="match status" value="1"/>
</dbReference>
<dbReference type="GO" id="GO:0016757">
    <property type="term" value="F:glycosyltransferase activity"/>
    <property type="evidence" value="ECO:0007669"/>
    <property type="project" value="UniProtKB-KW"/>
</dbReference>
<sequence length="185" mass="22295">MRKPKKDRLHWLLWVDRDTIVLNPCVPVQAFLPPEEETDVHMIVTKDWNGLNNGVFLVRVNQWSIELFSNILGFRYYRPGVELRFTEQSAMEKLLDEDKFKSNTVYVPQRWFNAYQGHQDETLQPHQTRRGDFLVHFAGVGERSKQMEYWLDIAERHAPDWMLEFWRTGYPAEIEEFWTRYANEE</sequence>
<dbReference type="GO" id="GO:0000139">
    <property type="term" value="C:Golgi membrane"/>
    <property type="evidence" value="ECO:0007669"/>
    <property type="project" value="TreeGrafter"/>
</dbReference>
<evidence type="ECO:0000313" key="5">
    <source>
        <dbReference type="Proteomes" id="UP000325902"/>
    </source>
</evidence>
<dbReference type="PANTHER" id="PTHR31306:SF8">
    <property type="entry name" value="GLYCOSYLTRANSFERASE FAMILY 34 PROTEIN"/>
    <property type="match status" value="1"/>
</dbReference>
<dbReference type="InterPro" id="IPR029044">
    <property type="entry name" value="Nucleotide-diphossugar_trans"/>
</dbReference>
<organism evidence="4 5">
    <name type="scientific">Lasiodiplodia theobromae</name>
    <dbReference type="NCBI Taxonomy" id="45133"/>
    <lineage>
        <taxon>Eukaryota</taxon>
        <taxon>Fungi</taxon>
        <taxon>Dikarya</taxon>
        <taxon>Ascomycota</taxon>
        <taxon>Pezizomycotina</taxon>
        <taxon>Dothideomycetes</taxon>
        <taxon>Dothideomycetes incertae sedis</taxon>
        <taxon>Botryosphaeriales</taxon>
        <taxon>Botryosphaeriaceae</taxon>
        <taxon>Lasiodiplodia</taxon>
    </lineage>
</organism>
<evidence type="ECO:0000256" key="1">
    <source>
        <dbReference type="ARBA" id="ARBA00005664"/>
    </source>
</evidence>
<dbReference type="AlphaFoldDB" id="A0A5N5DT02"/>
<keyword evidence="2 4" id="KW-0328">Glycosyltransferase</keyword>
<protein>
    <submittedName>
        <fullName evidence="4">Putative alpha-1,2-galactosyltransferase gmh1</fullName>
    </submittedName>
</protein>
<proteinExistence type="inferred from homology"/>
<dbReference type="OrthoDB" id="407658at2759"/>
<dbReference type="Gene3D" id="3.90.550.10">
    <property type="entry name" value="Spore Coat Polysaccharide Biosynthesis Protein SpsA, Chain A"/>
    <property type="match status" value="1"/>
</dbReference>
<dbReference type="Pfam" id="PF05637">
    <property type="entry name" value="Glyco_transf_34"/>
    <property type="match status" value="1"/>
</dbReference>
<dbReference type="EMBL" id="VCHE01000001">
    <property type="protein sequence ID" value="KAB2581188.1"/>
    <property type="molecule type" value="Genomic_DNA"/>
</dbReference>
<evidence type="ECO:0000313" key="4">
    <source>
        <dbReference type="EMBL" id="KAB2581188.1"/>
    </source>
</evidence>
<evidence type="ECO:0000256" key="2">
    <source>
        <dbReference type="ARBA" id="ARBA00022676"/>
    </source>
</evidence>
<keyword evidence="5" id="KW-1185">Reference proteome</keyword>
<dbReference type="InterPro" id="IPR008630">
    <property type="entry name" value="Glyco_trans_34"/>
</dbReference>
<comment type="caution">
    <text evidence="4">The sequence shown here is derived from an EMBL/GenBank/DDBJ whole genome shotgun (WGS) entry which is preliminary data.</text>
</comment>
<dbReference type="GO" id="GO:0006487">
    <property type="term" value="P:protein N-linked glycosylation"/>
    <property type="evidence" value="ECO:0007669"/>
    <property type="project" value="TreeGrafter"/>
</dbReference>